<dbReference type="VEuPathDB" id="FungiDB:BO70DRAFT_193542"/>
<dbReference type="GeneID" id="37060755"/>
<dbReference type="Proteomes" id="UP000247233">
    <property type="component" value="Unassembled WGS sequence"/>
</dbReference>
<dbReference type="EMBL" id="MSFL01000006">
    <property type="protein sequence ID" value="PWY87381.1"/>
    <property type="molecule type" value="Genomic_DNA"/>
</dbReference>
<protein>
    <submittedName>
        <fullName evidence="1">Uncharacterized protein</fullName>
    </submittedName>
</protein>
<accession>A0A317WNN1</accession>
<keyword evidence="2" id="KW-1185">Reference proteome</keyword>
<dbReference type="AlphaFoldDB" id="A0A317WNN1"/>
<name>A0A317WNN1_9EURO</name>
<organism evidence="1 2">
    <name type="scientific">Aspergillus heteromorphus CBS 117.55</name>
    <dbReference type="NCBI Taxonomy" id="1448321"/>
    <lineage>
        <taxon>Eukaryota</taxon>
        <taxon>Fungi</taxon>
        <taxon>Dikarya</taxon>
        <taxon>Ascomycota</taxon>
        <taxon>Pezizomycotina</taxon>
        <taxon>Eurotiomycetes</taxon>
        <taxon>Eurotiomycetidae</taxon>
        <taxon>Eurotiales</taxon>
        <taxon>Aspergillaceae</taxon>
        <taxon>Aspergillus</taxon>
        <taxon>Aspergillus subgen. Circumdati</taxon>
    </lineage>
</organism>
<evidence type="ECO:0000313" key="2">
    <source>
        <dbReference type="Proteomes" id="UP000247233"/>
    </source>
</evidence>
<comment type="caution">
    <text evidence="1">The sequence shown here is derived from an EMBL/GenBank/DDBJ whole genome shotgun (WGS) entry which is preliminary data.</text>
</comment>
<gene>
    <name evidence="1" type="ORF">BO70DRAFT_193542</name>
</gene>
<sequence length="64" mass="7312">MAWRLDGQRTSSQVALAKPSSSCSTLRRRQETRARILRWQWGSDGCSRLDRIKVLAAVYSVECN</sequence>
<dbReference type="RefSeq" id="XP_025401264.1">
    <property type="nucleotide sequence ID" value="XM_025538518.1"/>
</dbReference>
<evidence type="ECO:0000313" key="1">
    <source>
        <dbReference type="EMBL" id="PWY87381.1"/>
    </source>
</evidence>
<proteinExistence type="predicted"/>
<reference evidence="1 2" key="1">
    <citation type="submission" date="2016-12" db="EMBL/GenBank/DDBJ databases">
        <title>The genomes of Aspergillus section Nigri reveals drivers in fungal speciation.</title>
        <authorList>
            <consortium name="DOE Joint Genome Institute"/>
            <person name="Vesth T.C."/>
            <person name="Nybo J."/>
            <person name="Theobald S."/>
            <person name="Brandl J."/>
            <person name="Frisvad J.C."/>
            <person name="Nielsen K.F."/>
            <person name="Lyhne E.K."/>
            <person name="Kogle M.E."/>
            <person name="Kuo A."/>
            <person name="Riley R."/>
            <person name="Clum A."/>
            <person name="Nolan M."/>
            <person name="Lipzen A."/>
            <person name="Salamov A."/>
            <person name="Henrissat B."/>
            <person name="Wiebenga A."/>
            <person name="De Vries R.P."/>
            <person name="Grigoriev I.V."/>
            <person name="Mortensen U.H."/>
            <person name="Andersen M.R."/>
            <person name="Baker S.E."/>
        </authorList>
    </citation>
    <scope>NUCLEOTIDE SEQUENCE [LARGE SCALE GENOMIC DNA]</scope>
    <source>
        <strain evidence="1 2">CBS 117.55</strain>
    </source>
</reference>